<dbReference type="Proteomes" id="UP001589789">
    <property type="component" value="Unassembled WGS sequence"/>
</dbReference>
<sequence>MSHWISVAAAWGLAAAGFGGLALGAALRHRAAARRLAELERAR</sequence>
<dbReference type="RefSeq" id="WP_377049092.1">
    <property type="nucleotide sequence ID" value="NZ_JBHLVZ010000002.1"/>
</dbReference>
<evidence type="ECO:0000313" key="2">
    <source>
        <dbReference type="Proteomes" id="UP001589789"/>
    </source>
</evidence>
<gene>
    <name evidence="1" type="ORF">ACFFIC_05280</name>
</gene>
<protein>
    <recommendedName>
        <fullName evidence="3">Heme exporter protein D</fullName>
    </recommendedName>
</protein>
<keyword evidence="2" id="KW-1185">Reference proteome</keyword>
<organism evidence="1 2">
    <name type="scientific">Muricoccus vinaceus</name>
    <dbReference type="NCBI Taxonomy" id="424704"/>
    <lineage>
        <taxon>Bacteria</taxon>
        <taxon>Pseudomonadati</taxon>
        <taxon>Pseudomonadota</taxon>
        <taxon>Alphaproteobacteria</taxon>
        <taxon>Acetobacterales</taxon>
        <taxon>Roseomonadaceae</taxon>
        <taxon>Muricoccus</taxon>
    </lineage>
</organism>
<comment type="caution">
    <text evidence="1">The sequence shown here is derived from an EMBL/GenBank/DDBJ whole genome shotgun (WGS) entry which is preliminary data.</text>
</comment>
<evidence type="ECO:0000313" key="1">
    <source>
        <dbReference type="EMBL" id="MFC0384963.1"/>
    </source>
</evidence>
<accession>A0ABV6IMX5</accession>
<evidence type="ECO:0008006" key="3">
    <source>
        <dbReference type="Google" id="ProtNLM"/>
    </source>
</evidence>
<name>A0ABV6IMX5_9PROT</name>
<proteinExistence type="predicted"/>
<dbReference type="EMBL" id="JBHLVZ010000002">
    <property type="protein sequence ID" value="MFC0384963.1"/>
    <property type="molecule type" value="Genomic_DNA"/>
</dbReference>
<reference evidence="1 2" key="1">
    <citation type="submission" date="2024-09" db="EMBL/GenBank/DDBJ databases">
        <authorList>
            <person name="Sun Q."/>
            <person name="Mori K."/>
        </authorList>
    </citation>
    <scope>NUCLEOTIDE SEQUENCE [LARGE SCALE GENOMIC DNA]</scope>
    <source>
        <strain evidence="1 2">CCM 7468</strain>
    </source>
</reference>